<keyword evidence="1" id="KW-0479">Metal-binding</keyword>
<protein>
    <submittedName>
        <fullName evidence="6">Zinc finger, RING-type</fullName>
    </submittedName>
</protein>
<dbReference type="PROSITE" id="PS50089">
    <property type="entry name" value="ZF_RING_2"/>
    <property type="match status" value="1"/>
</dbReference>
<dbReference type="Pfam" id="PF13639">
    <property type="entry name" value="zf-RING_2"/>
    <property type="match status" value="1"/>
</dbReference>
<dbReference type="OrthoDB" id="8062037at2759"/>
<dbReference type="SUPFAM" id="SSF57850">
    <property type="entry name" value="RING/U-box"/>
    <property type="match status" value="1"/>
</dbReference>
<proteinExistence type="predicted"/>
<evidence type="ECO:0000256" key="3">
    <source>
        <dbReference type="ARBA" id="ARBA00022833"/>
    </source>
</evidence>
<accession>A0A1R3GHI6</accession>
<evidence type="ECO:0000313" key="7">
    <source>
        <dbReference type="Proteomes" id="UP000187203"/>
    </source>
</evidence>
<dbReference type="Gene3D" id="3.30.40.10">
    <property type="entry name" value="Zinc/RING finger domain, C3HC4 (zinc finger)"/>
    <property type="match status" value="1"/>
</dbReference>
<keyword evidence="3" id="KW-0862">Zinc</keyword>
<gene>
    <name evidence="6" type="ORF">COLO4_35276</name>
</gene>
<keyword evidence="7" id="KW-1185">Reference proteome</keyword>
<evidence type="ECO:0000256" key="1">
    <source>
        <dbReference type="ARBA" id="ARBA00022723"/>
    </source>
</evidence>
<dbReference type="InterPro" id="IPR011016">
    <property type="entry name" value="Znf_RING-CH"/>
</dbReference>
<dbReference type="PANTHER" id="PTHR45969">
    <property type="entry name" value="RING ZINC FINGER PROTEIN-RELATED"/>
    <property type="match status" value="1"/>
</dbReference>
<dbReference type="PANTHER" id="PTHR45969:SF81">
    <property type="entry name" value="OS08G0157400 PROTEIN"/>
    <property type="match status" value="1"/>
</dbReference>
<dbReference type="SMART" id="SM00744">
    <property type="entry name" value="RINGv"/>
    <property type="match status" value="1"/>
</dbReference>
<evidence type="ECO:0000256" key="4">
    <source>
        <dbReference type="PROSITE-ProRule" id="PRU00175"/>
    </source>
</evidence>
<dbReference type="AlphaFoldDB" id="A0A1R3GHI6"/>
<dbReference type="Proteomes" id="UP000187203">
    <property type="component" value="Unassembled WGS sequence"/>
</dbReference>
<sequence length="150" mass="16979">MLGKAFPFGCTRHHHDHEVNNHRPSPRLVPVPVSLMVQSLKNQIPVMQYSRFVIKRKSSGDYVAAESDHPTCIVCLNGVEPSDEVRELGSCNHVFHKDCLDAWIDHGNVTCPLCKSKLSNNNSNSRLGNDPWRMERMIYLFGEDVDFSSS</sequence>
<dbReference type="GO" id="GO:0061630">
    <property type="term" value="F:ubiquitin protein ligase activity"/>
    <property type="evidence" value="ECO:0007669"/>
    <property type="project" value="TreeGrafter"/>
</dbReference>
<organism evidence="6 7">
    <name type="scientific">Corchorus olitorius</name>
    <dbReference type="NCBI Taxonomy" id="93759"/>
    <lineage>
        <taxon>Eukaryota</taxon>
        <taxon>Viridiplantae</taxon>
        <taxon>Streptophyta</taxon>
        <taxon>Embryophyta</taxon>
        <taxon>Tracheophyta</taxon>
        <taxon>Spermatophyta</taxon>
        <taxon>Magnoliopsida</taxon>
        <taxon>eudicotyledons</taxon>
        <taxon>Gunneridae</taxon>
        <taxon>Pentapetalae</taxon>
        <taxon>rosids</taxon>
        <taxon>malvids</taxon>
        <taxon>Malvales</taxon>
        <taxon>Malvaceae</taxon>
        <taxon>Grewioideae</taxon>
        <taxon>Apeibeae</taxon>
        <taxon>Corchorus</taxon>
    </lineage>
</organism>
<dbReference type="InterPro" id="IPR001841">
    <property type="entry name" value="Znf_RING"/>
</dbReference>
<name>A0A1R3GHI6_9ROSI</name>
<dbReference type="GO" id="GO:0008270">
    <property type="term" value="F:zinc ion binding"/>
    <property type="evidence" value="ECO:0007669"/>
    <property type="project" value="UniProtKB-KW"/>
</dbReference>
<evidence type="ECO:0000256" key="2">
    <source>
        <dbReference type="ARBA" id="ARBA00022771"/>
    </source>
</evidence>
<dbReference type="GO" id="GO:0016567">
    <property type="term" value="P:protein ubiquitination"/>
    <property type="evidence" value="ECO:0007669"/>
    <property type="project" value="TreeGrafter"/>
</dbReference>
<dbReference type="SMART" id="SM00184">
    <property type="entry name" value="RING"/>
    <property type="match status" value="1"/>
</dbReference>
<reference evidence="7" key="1">
    <citation type="submission" date="2013-09" db="EMBL/GenBank/DDBJ databases">
        <title>Corchorus olitorius genome sequencing.</title>
        <authorList>
            <person name="Alam M."/>
            <person name="Haque M.S."/>
            <person name="Islam M.S."/>
            <person name="Emdad E.M."/>
            <person name="Islam M.M."/>
            <person name="Ahmed B."/>
            <person name="Halim A."/>
            <person name="Hossen Q.M.M."/>
            <person name="Hossain M.Z."/>
            <person name="Ahmed R."/>
            <person name="Khan M.M."/>
            <person name="Islam R."/>
            <person name="Rashid M.M."/>
            <person name="Khan S.A."/>
            <person name="Rahman M.S."/>
            <person name="Alam M."/>
            <person name="Yahiya A.S."/>
            <person name="Khan M.S."/>
            <person name="Azam M.S."/>
            <person name="Haque T."/>
            <person name="Lashkar M.Z.H."/>
            <person name="Akhand A.I."/>
            <person name="Morshed G."/>
            <person name="Roy S."/>
            <person name="Uddin K.S."/>
            <person name="Rabeya T."/>
            <person name="Hossain A.S."/>
            <person name="Chowdhury A."/>
            <person name="Snigdha A.R."/>
            <person name="Mortoza M.S."/>
            <person name="Matin S.A."/>
            <person name="Hoque S.M.E."/>
            <person name="Islam M.K."/>
            <person name="Roy D.K."/>
            <person name="Haider R."/>
            <person name="Moosa M.M."/>
            <person name="Elias S.M."/>
            <person name="Hasan A.M."/>
            <person name="Jahan S."/>
            <person name="Shafiuddin M."/>
            <person name="Mahmood N."/>
            <person name="Shommy N.S."/>
        </authorList>
    </citation>
    <scope>NUCLEOTIDE SEQUENCE [LARGE SCALE GENOMIC DNA]</scope>
    <source>
        <strain evidence="7">cv. O-4</strain>
    </source>
</reference>
<keyword evidence="2 4" id="KW-0863">Zinc-finger</keyword>
<dbReference type="EMBL" id="AWUE01022524">
    <property type="protein sequence ID" value="OMO57544.1"/>
    <property type="molecule type" value="Genomic_DNA"/>
</dbReference>
<evidence type="ECO:0000259" key="5">
    <source>
        <dbReference type="PROSITE" id="PS50089"/>
    </source>
</evidence>
<comment type="caution">
    <text evidence="6">The sequence shown here is derived from an EMBL/GenBank/DDBJ whole genome shotgun (WGS) entry which is preliminary data.</text>
</comment>
<dbReference type="InterPro" id="IPR013083">
    <property type="entry name" value="Znf_RING/FYVE/PHD"/>
</dbReference>
<dbReference type="STRING" id="93759.A0A1R3GHI6"/>
<feature type="domain" description="RING-type" evidence="5">
    <location>
        <begin position="72"/>
        <end position="115"/>
    </location>
</feature>
<evidence type="ECO:0000313" key="6">
    <source>
        <dbReference type="EMBL" id="OMO57544.1"/>
    </source>
</evidence>